<feature type="transmembrane region" description="Helical" evidence="1">
    <location>
        <begin position="238"/>
        <end position="261"/>
    </location>
</feature>
<dbReference type="EMBL" id="FWXD01000017">
    <property type="protein sequence ID" value="SMC27514.1"/>
    <property type="molecule type" value="Genomic_DNA"/>
</dbReference>
<evidence type="ECO:0000313" key="3">
    <source>
        <dbReference type="Proteomes" id="UP000192761"/>
    </source>
</evidence>
<dbReference type="OrthoDB" id="8807738at2"/>
<name>A0A1W1XUJ6_9NEIS</name>
<evidence type="ECO:0000256" key="1">
    <source>
        <dbReference type="SAM" id="Phobius"/>
    </source>
</evidence>
<keyword evidence="3" id="KW-1185">Reference proteome</keyword>
<reference evidence="2 3" key="1">
    <citation type="submission" date="2017-04" db="EMBL/GenBank/DDBJ databases">
        <authorList>
            <person name="Afonso C.L."/>
            <person name="Miller P.J."/>
            <person name="Scott M.A."/>
            <person name="Spackman E."/>
            <person name="Goraichik I."/>
            <person name="Dimitrov K.M."/>
            <person name="Suarez D.L."/>
            <person name="Swayne D.E."/>
        </authorList>
    </citation>
    <scope>NUCLEOTIDE SEQUENCE [LARGE SCALE GENOMIC DNA]</scope>
    <source>
        <strain evidence="2 3">DSM 23236</strain>
    </source>
</reference>
<gene>
    <name evidence="2" type="ORF">SAMN02745857_02890</name>
</gene>
<feature type="transmembrane region" description="Helical" evidence="1">
    <location>
        <begin position="182"/>
        <end position="202"/>
    </location>
</feature>
<proteinExistence type="predicted"/>
<keyword evidence="1" id="KW-0812">Transmembrane</keyword>
<organism evidence="2 3">
    <name type="scientific">Andreprevotia lacus DSM 23236</name>
    <dbReference type="NCBI Taxonomy" id="1121001"/>
    <lineage>
        <taxon>Bacteria</taxon>
        <taxon>Pseudomonadati</taxon>
        <taxon>Pseudomonadota</taxon>
        <taxon>Betaproteobacteria</taxon>
        <taxon>Neisseriales</taxon>
        <taxon>Chitinibacteraceae</taxon>
        <taxon>Andreprevotia</taxon>
    </lineage>
</organism>
<evidence type="ECO:0000313" key="2">
    <source>
        <dbReference type="EMBL" id="SMC27514.1"/>
    </source>
</evidence>
<sequence>MLLLKLFILFPLILIAALLLVRLLQARRQQQALQAIRQRLQTAHPPQPGEQQITVDICTPAHGKRLWPLHDSDAAGVLNVGKNGLRLHAETLAGPAMEQYFPRDAQHIRWLGRHGLRQLDRYWLLLGNGEVLRVRPAGGVKMAAQSSPSLYRALLGDATPASVAVAGFALESNPAAQRVTTAFAVLGLYALWQLVLAPRWVLLHPGKPLLLAALALPALLGAGLALRALLRDQVPKGAAALLSVLLFGSLLAGGLAGLLQLDRILATPQRHAYAMQQTDYFRAAGLPDLDLRSTRGYWAPCPKGHTEQFTLAHGPLGFWQLDSDSYADAVQFYQRAQLMAQATGTMTRVCN</sequence>
<keyword evidence="1" id="KW-0472">Membrane</keyword>
<accession>A0A1W1XUJ6</accession>
<keyword evidence="1" id="KW-1133">Transmembrane helix</keyword>
<protein>
    <submittedName>
        <fullName evidence="2">Uncharacterized protein</fullName>
    </submittedName>
</protein>
<dbReference type="STRING" id="1121001.SAMN02745857_02890"/>
<feature type="transmembrane region" description="Helical" evidence="1">
    <location>
        <begin position="209"/>
        <end position="226"/>
    </location>
</feature>
<dbReference type="RefSeq" id="WP_084091514.1">
    <property type="nucleotide sequence ID" value="NZ_FWXD01000017.1"/>
</dbReference>
<dbReference type="Proteomes" id="UP000192761">
    <property type="component" value="Unassembled WGS sequence"/>
</dbReference>
<dbReference type="AlphaFoldDB" id="A0A1W1XUJ6"/>